<dbReference type="InterPro" id="IPR001452">
    <property type="entry name" value="SH3_domain"/>
</dbReference>
<feature type="compositionally biased region" description="Low complexity" evidence="4">
    <location>
        <begin position="324"/>
        <end position="333"/>
    </location>
</feature>
<dbReference type="Proteomes" id="UP000218811">
    <property type="component" value="Unassembled WGS sequence"/>
</dbReference>
<evidence type="ECO:0000256" key="3">
    <source>
        <dbReference type="PROSITE-ProRule" id="PRU00192"/>
    </source>
</evidence>
<dbReference type="GO" id="GO:0051017">
    <property type="term" value="P:actin filament bundle assembly"/>
    <property type="evidence" value="ECO:0007669"/>
    <property type="project" value="TreeGrafter"/>
</dbReference>
<gene>
    <name evidence="6" type="ORF">WOLCODRAFT_139189</name>
</gene>
<feature type="region of interest" description="Disordered" evidence="4">
    <location>
        <begin position="364"/>
        <end position="472"/>
    </location>
</feature>
<dbReference type="Gene3D" id="2.30.30.40">
    <property type="entry name" value="SH3 Domains"/>
    <property type="match status" value="1"/>
</dbReference>
<dbReference type="STRING" id="742152.A0A2H3K8D7"/>
<dbReference type="GO" id="GO:0035091">
    <property type="term" value="F:phosphatidylinositol binding"/>
    <property type="evidence" value="ECO:0007669"/>
    <property type="project" value="TreeGrafter"/>
</dbReference>
<feature type="region of interest" description="Disordered" evidence="4">
    <location>
        <begin position="319"/>
        <end position="351"/>
    </location>
</feature>
<keyword evidence="7" id="KW-1185">Reference proteome</keyword>
<dbReference type="Pfam" id="PF04366">
    <property type="entry name" value="Ysc84"/>
    <property type="match status" value="1"/>
</dbReference>
<dbReference type="OMA" id="SNCKARN"/>
<feature type="compositionally biased region" description="Basic and acidic residues" evidence="4">
    <location>
        <begin position="376"/>
        <end position="390"/>
    </location>
</feature>
<dbReference type="GO" id="GO:0030479">
    <property type="term" value="C:actin cortical patch"/>
    <property type="evidence" value="ECO:0007669"/>
    <property type="project" value="TreeGrafter"/>
</dbReference>
<dbReference type="PROSITE" id="PS50002">
    <property type="entry name" value="SH3"/>
    <property type="match status" value="1"/>
</dbReference>
<dbReference type="InterPro" id="IPR033643">
    <property type="entry name" value="SYLF_SH3YL1-like"/>
</dbReference>
<dbReference type="InterPro" id="IPR007461">
    <property type="entry name" value="Ysc84_actin-binding"/>
</dbReference>
<feature type="region of interest" description="Disordered" evidence="4">
    <location>
        <begin position="236"/>
        <end position="274"/>
    </location>
</feature>
<sequence>MKKLNTPLPQPLPKECLKAANIFKSFVDSGNNGLDGVVPRSVLHNAKGFAIFTIFKAGFLFSARAGSGVVIAKLDDGTWSAPSAIGTAGLGVGGQAGAEMTDFLVVLNSRSKSFMSAGSLTLGGNLSIAVGPLGRNGEAIGSLNTNGKLAAMYSYSKTRGLFGGVSIEGSVIVERQDANAQAYHSDVSVKTLLSGAIPPPEWAQPLVRTLEACTGMPGNRPWVPDTRAGRQDSYMFGGVESPRDEFGRMGTPRSSEDSLHAGTGGGTPEGMAMPAKKTKSRAGSIGFPPASWGRRKASGSYFADEFHDPTRAPVPVDVGMGESAAAPRTPAARAWEDRPSPRVARARDPATGYFDTQFESDFVSDDQLRRHPRLSVSREKRASREGEEYQHGSPFNSLPPFSAARSSLTDSDVTSSRRAYSAYAPSAGEADRDPFASSDDLDTLDYGGRPPAKIIGGFSPPPKLTPKAGLSKPLTPSEGVARAIALFNFDAVQPGDLSFRKGQVITVTQKSDDVNTWWTGKLEGREGIFPANFVEVV</sequence>
<feature type="compositionally biased region" description="Basic and acidic residues" evidence="4">
    <location>
        <begin position="334"/>
        <end position="348"/>
    </location>
</feature>
<feature type="compositionally biased region" description="Polar residues" evidence="4">
    <location>
        <begin position="404"/>
        <end position="414"/>
    </location>
</feature>
<organism evidence="6 7">
    <name type="scientific">Wolfiporia cocos (strain MD-104)</name>
    <name type="common">Brown rot fungus</name>
    <dbReference type="NCBI Taxonomy" id="742152"/>
    <lineage>
        <taxon>Eukaryota</taxon>
        <taxon>Fungi</taxon>
        <taxon>Dikarya</taxon>
        <taxon>Basidiomycota</taxon>
        <taxon>Agaricomycotina</taxon>
        <taxon>Agaricomycetes</taxon>
        <taxon>Polyporales</taxon>
        <taxon>Phaeolaceae</taxon>
        <taxon>Wolfiporia</taxon>
    </lineage>
</organism>
<feature type="compositionally biased region" description="Low complexity" evidence="4">
    <location>
        <begin position="416"/>
        <end position="427"/>
    </location>
</feature>
<dbReference type="PANTHER" id="PTHR15629:SF2">
    <property type="entry name" value="SH3 DOMAIN-CONTAINING YSC84-LIKE PROTEIN 1"/>
    <property type="match status" value="1"/>
</dbReference>
<reference evidence="6 7" key="1">
    <citation type="journal article" date="2012" name="Science">
        <title>The Paleozoic origin of enzymatic lignin decomposition reconstructed from 31 fungal genomes.</title>
        <authorList>
            <person name="Floudas D."/>
            <person name="Binder M."/>
            <person name="Riley R."/>
            <person name="Barry K."/>
            <person name="Blanchette R.A."/>
            <person name="Henrissat B."/>
            <person name="Martinez A.T."/>
            <person name="Otillar R."/>
            <person name="Spatafora J.W."/>
            <person name="Yadav J.S."/>
            <person name="Aerts A."/>
            <person name="Benoit I."/>
            <person name="Boyd A."/>
            <person name="Carlson A."/>
            <person name="Copeland A."/>
            <person name="Coutinho P.M."/>
            <person name="de Vries R.P."/>
            <person name="Ferreira P."/>
            <person name="Findley K."/>
            <person name="Foster B."/>
            <person name="Gaskell J."/>
            <person name="Glotzer D."/>
            <person name="Gorecki P."/>
            <person name="Heitman J."/>
            <person name="Hesse C."/>
            <person name="Hori C."/>
            <person name="Igarashi K."/>
            <person name="Jurgens J.A."/>
            <person name="Kallen N."/>
            <person name="Kersten P."/>
            <person name="Kohler A."/>
            <person name="Kuees U."/>
            <person name="Kumar T.K.A."/>
            <person name="Kuo A."/>
            <person name="LaButti K."/>
            <person name="Larrondo L.F."/>
            <person name="Lindquist E."/>
            <person name="Ling A."/>
            <person name="Lombard V."/>
            <person name="Lucas S."/>
            <person name="Lundell T."/>
            <person name="Martin R."/>
            <person name="McLaughlin D.J."/>
            <person name="Morgenstern I."/>
            <person name="Morin E."/>
            <person name="Murat C."/>
            <person name="Nagy L.G."/>
            <person name="Nolan M."/>
            <person name="Ohm R.A."/>
            <person name="Patyshakuliyeva A."/>
            <person name="Rokas A."/>
            <person name="Ruiz-Duenas F.J."/>
            <person name="Sabat G."/>
            <person name="Salamov A."/>
            <person name="Samejima M."/>
            <person name="Schmutz J."/>
            <person name="Slot J.C."/>
            <person name="St John F."/>
            <person name="Stenlid J."/>
            <person name="Sun H."/>
            <person name="Sun S."/>
            <person name="Syed K."/>
            <person name="Tsang A."/>
            <person name="Wiebenga A."/>
            <person name="Young D."/>
            <person name="Pisabarro A."/>
            <person name="Eastwood D.C."/>
            <person name="Martin F."/>
            <person name="Cullen D."/>
            <person name="Grigoriev I.V."/>
            <person name="Hibbett D.S."/>
        </authorList>
    </citation>
    <scope>NUCLEOTIDE SEQUENCE [LARGE SCALE GENOMIC DNA]</scope>
    <source>
        <strain evidence="6 7">MD-104</strain>
    </source>
</reference>
<dbReference type="InterPro" id="IPR036028">
    <property type="entry name" value="SH3-like_dom_sf"/>
</dbReference>
<dbReference type="InterPro" id="IPR051702">
    <property type="entry name" value="SH3_domain_YSC84-like"/>
</dbReference>
<dbReference type="SUPFAM" id="SSF50044">
    <property type="entry name" value="SH3-domain"/>
    <property type="match status" value="1"/>
</dbReference>
<dbReference type="AlphaFoldDB" id="A0A2H3K8D7"/>
<evidence type="ECO:0000313" key="6">
    <source>
        <dbReference type="EMBL" id="PCH44727.1"/>
    </source>
</evidence>
<feature type="domain" description="SH3" evidence="5">
    <location>
        <begin position="478"/>
        <end position="537"/>
    </location>
</feature>
<dbReference type="GO" id="GO:0051666">
    <property type="term" value="P:actin cortical patch localization"/>
    <property type="evidence" value="ECO:0007669"/>
    <property type="project" value="TreeGrafter"/>
</dbReference>
<dbReference type="FunFam" id="2.30.30.40:FF:000100">
    <property type="entry name" value="SH3 domain-containing YSC84-like protein 1"/>
    <property type="match status" value="1"/>
</dbReference>
<accession>A0A2H3K8D7</accession>
<proteinExistence type="inferred from homology"/>
<evidence type="ECO:0000256" key="1">
    <source>
        <dbReference type="ARBA" id="ARBA00007761"/>
    </source>
</evidence>
<dbReference type="CDD" id="cd11525">
    <property type="entry name" value="SYLF_SH3YL1_like"/>
    <property type="match status" value="1"/>
</dbReference>
<protein>
    <submittedName>
        <fullName evidence="6">DUF500-domain-containing protein</fullName>
    </submittedName>
</protein>
<dbReference type="GO" id="GO:0051015">
    <property type="term" value="F:actin filament binding"/>
    <property type="evidence" value="ECO:0007669"/>
    <property type="project" value="TreeGrafter"/>
</dbReference>
<evidence type="ECO:0000259" key="5">
    <source>
        <dbReference type="PROSITE" id="PS50002"/>
    </source>
</evidence>
<comment type="similarity">
    <text evidence="1">Belongs to the SH3YL1 family.</text>
</comment>
<dbReference type="OrthoDB" id="443981at2759"/>
<dbReference type="EMBL" id="KB468168">
    <property type="protein sequence ID" value="PCH44727.1"/>
    <property type="molecule type" value="Genomic_DNA"/>
</dbReference>
<dbReference type="PANTHER" id="PTHR15629">
    <property type="entry name" value="SH3YL1 PROTEIN"/>
    <property type="match status" value="1"/>
</dbReference>
<dbReference type="PRINTS" id="PR00452">
    <property type="entry name" value="SH3DOMAIN"/>
</dbReference>
<keyword evidence="2 3" id="KW-0728">SH3 domain</keyword>
<dbReference type="Pfam" id="PF00018">
    <property type="entry name" value="SH3_1"/>
    <property type="match status" value="1"/>
</dbReference>
<evidence type="ECO:0000313" key="7">
    <source>
        <dbReference type="Proteomes" id="UP000218811"/>
    </source>
</evidence>
<name>A0A2H3K8D7_WOLCO</name>
<evidence type="ECO:0000256" key="2">
    <source>
        <dbReference type="ARBA" id="ARBA00022443"/>
    </source>
</evidence>
<dbReference type="SMART" id="SM00326">
    <property type="entry name" value="SH3"/>
    <property type="match status" value="1"/>
</dbReference>
<evidence type="ECO:0000256" key="4">
    <source>
        <dbReference type="SAM" id="MobiDB-lite"/>
    </source>
</evidence>